<organism evidence="4">
    <name type="scientific">Lotharella globosa</name>
    <dbReference type="NCBI Taxonomy" id="91324"/>
    <lineage>
        <taxon>Eukaryota</taxon>
        <taxon>Sar</taxon>
        <taxon>Rhizaria</taxon>
        <taxon>Cercozoa</taxon>
        <taxon>Chlorarachniophyceae</taxon>
        <taxon>Lotharella</taxon>
    </lineage>
</organism>
<gene>
    <name evidence="4" type="ORF">LGLO00237_LOCUS15949</name>
</gene>
<feature type="signal peptide" evidence="2">
    <location>
        <begin position="1"/>
        <end position="16"/>
    </location>
</feature>
<accession>A0A6U2XZN0</accession>
<evidence type="ECO:0000256" key="2">
    <source>
        <dbReference type="SAM" id="SignalP"/>
    </source>
</evidence>
<dbReference type="PANTHER" id="PTHR19991">
    <property type="entry name" value="L 2 01289"/>
    <property type="match status" value="1"/>
</dbReference>
<feature type="compositionally biased region" description="Basic residues" evidence="1">
    <location>
        <begin position="233"/>
        <end position="247"/>
    </location>
</feature>
<dbReference type="EMBL" id="HBIV01022144">
    <property type="protein sequence ID" value="CAE0664346.1"/>
    <property type="molecule type" value="Transcribed_RNA"/>
</dbReference>
<evidence type="ECO:0000313" key="4">
    <source>
        <dbReference type="EMBL" id="CAE0664346.1"/>
    </source>
</evidence>
<dbReference type="Pfam" id="PF00085">
    <property type="entry name" value="Thioredoxin"/>
    <property type="match status" value="1"/>
</dbReference>
<dbReference type="SUPFAM" id="SSF52833">
    <property type="entry name" value="Thioredoxin-like"/>
    <property type="match status" value="1"/>
</dbReference>
<feature type="region of interest" description="Disordered" evidence="1">
    <location>
        <begin position="202"/>
        <end position="247"/>
    </location>
</feature>
<feature type="domain" description="Thioredoxin" evidence="3">
    <location>
        <begin position="18"/>
        <end position="122"/>
    </location>
</feature>
<sequence>MGFTAILLFILAAADAKVLKLTNNNFEQKTQASRGEYSGYWVVSFCNQSPRCQKLQGIMGDLSNELKRTSKGLVFATVDTGNPINANLLERFGVHDTPTLIFIEQAHFAKYSSRTFSKSKVKTFAQTHAHGETFRRVPKPKDIIEETIGPVLEAFAGFVFFWPVQFLMGLGLAEMPARILWFGVLYVSGKTFEETVYNKHCSKRGKKKKDKKKRNKPKEEIDEKKTKKGLKETKKKKGKGKETKKKK</sequence>
<evidence type="ECO:0000259" key="3">
    <source>
        <dbReference type="Pfam" id="PF00085"/>
    </source>
</evidence>
<name>A0A6U2XZN0_9EUKA</name>
<evidence type="ECO:0000256" key="1">
    <source>
        <dbReference type="SAM" id="MobiDB-lite"/>
    </source>
</evidence>
<dbReference type="AlphaFoldDB" id="A0A6U2XZN0"/>
<reference evidence="4" key="1">
    <citation type="submission" date="2021-01" db="EMBL/GenBank/DDBJ databases">
        <authorList>
            <person name="Corre E."/>
            <person name="Pelletier E."/>
            <person name="Niang G."/>
            <person name="Scheremetjew M."/>
            <person name="Finn R."/>
            <person name="Kale V."/>
            <person name="Holt S."/>
            <person name="Cochrane G."/>
            <person name="Meng A."/>
            <person name="Brown T."/>
            <person name="Cohen L."/>
        </authorList>
    </citation>
    <scope>NUCLEOTIDE SEQUENCE</scope>
    <source>
        <strain evidence="4">CCCM811</strain>
    </source>
</reference>
<dbReference type="InterPro" id="IPR036249">
    <property type="entry name" value="Thioredoxin-like_sf"/>
</dbReference>
<dbReference type="PANTHER" id="PTHR19991:SF2">
    <property type="entry name" value="GH08893P"/>
    <property type="match status" value="1"/>
</dbReference>
<dbReference type="InterPro" id="IPR013766">
    <property type="entry name" value="Thioredoxin_domain"/>
</dbReference>
<protein>
    <recommendedName>
        <fullName evidence="3">Thioredoxin domain-containing protein</fullName>
    </recommendedName>
</protein>
<feature type="compositionally biased region" description="Basic residues" evidence="1">
    <location>
        <begin position="202"/>
        <end position="216"/>
    </location>
</feature>
<dbReference type="Gene3D" id="3.40.30.10">
    <property type="entry name" value="Glutaredoxin"/>
    <property type="match status" value="1"/>
</dbReference>
<proteinExistence type="predicted"/>
<keyword evidence="2" id="KW-0732">Signal</keyword>
<feature type="compositionally biased region" description="Basic and acidic residues" evidence="1">
    <location>
        <begin position="217"/>
        <end position="232"/>
    </location>
</feature>
<feature type="chain" id="PRO_5030160007" description="Thioredoxin domain-containing protein" evidence="2">
    <location>
        <begin position="17"/>
        <end position="247"/>
    </location>
</feature>